<dbReference type="PROSITE" id="PS50113">
    <property type="entry name" value="PAC"/>
    <property type="match status" value="1"/>
</dbReference>
<reference evidence="4 5" key="1">
    <citation type="submission" date="2020-03" db="EMBL/GenBank/DDBJ databases">
        <title>Complete genome sequence of Shewanella sp.</title>
        <authorList>
            <person name="Kim Y.-S."/>
            <person name="Kim S.-J."/>
            <person name="Jung H.-K."/>
            <person name="Kim K.-H."/>
        </authorList>
    </citation>
    <scope>NUCLEOTIDE SEQUENCE [LARGE SCALE GENOMIC DNA]</scope>
    <source>
        <strain evidence="4 5">PN3F2</strain>
    </source>
</reference>
<dbReference type="PROSITE" id="PS50887">
    <property type="entry name" value="GGDEF"/>
    <property type="match status" value="1"/>
</dbReference>
<organism evidence="4 5">
    <name type="scientific">Shewanella aestuarii</name>
    <dbReference type="NCBI Taxonomy" id="1028752"/>
    <lineage>
        <taxon>Bacteria</taxon>
        <taxon>Pseudomonadati</taxon>
        <taxon>Pseudomonadota</taxon>
        <taxon>Gammaproteobacteria</taxon>
        <taxon>Alteromonadales</taxon>
        <taxon>Shewanellaceae</taxon>
        <taxon>Shewanella</taxon>
    </lineage>
</organism>
<evidence type="ECO:0000259" key="1">
    <source>
        <dbReference type="PROSITE" id="PS50112"/>
    </source>
</evidence>
<dbReference type="InterPro" id="IPR000160">
    <property type="entry name" value="GGDEF_dom"/>
</dbReference>
<dbReference type="Gene3D" id="3.30.70.270">
    <property type="match status" value="1"/>
</dbReference>
<dbReference type="RefSeq" id="WP_167679188.1">
    <property type="nucleotide sequence ID" value="NZ_CP050313.1"/>
</dbReference>
<evidence type="ECO:0000259" key="3">
    <source>
        <dbReference type="PROSITE" id="PS50887"/>
    </source>
</evidence>
<dbReference type="InterPro" id="IPR035965">
    <property type="entry name" value="PAS-like_dom_sf"/>
</dbReference>
<dbReference type="PANTHER" id="PTHR46663:SF2">
    <property type="entry name" value="GGDEF DOMAIN-CONTAINING PROTEIN"/>
    <property type="match status" value="1"/>
</dbReference>
<dbReference type="EMBL" id="CP050313">
    <property type="protein sequence ID" value="QIR15428.1"/>
    <property type="molecule type" value="Genomic_DNA"/>
</dbReference>
<dbReference type="SUPFAM" id="SSF55785">
    <property type="entry name" value="PYP-like sensor domain (PAS domain)"/>
    <property type="match status" value="1"/>
</dbReference>
<dbReference type="CDD" id="cd01949">
    <property type="entry name" value="GGDEF"/>
    <property type="match status" value="1"/>
</dbReference>
<dbReference type="Proteomes" id="UP000502608">
    <property type="component" value="Chromosome"/>
</dbReference>
<keyword evidence="5" id="KW-1185">Reference proteome</keyword>
<proteinExistence type="predicted"/>
<dbReference type="InterPro" id="IPR000014">
    <property type="entry name" value="PAS"/>
</dbReference>
<dbReference type="PANTHER" id="PTHR46663">
    <property type="entry name" value="DIGUANYLATE CYCLASE DGCT-RELATED"/>
    <property type="match status" value="1"/>
</dbReference>
<sequence>MLLNDPLAMIDISAFFSKDNPFLQFTIDTLPVPIFYKDINGIYLGCNKAFEDFIKISREDLVGASVYDLFAKDLADIYQSADKALFDNPGVQIYEVEIRNNEGEPVFVKFHKTSFVDLQGNVAGLIGVIFDITEQKKLEATLINNATFDVLTGCYNRREGIALAVKNINLAINGDIQYGVMMIDVDHFKRVNDQHGHGVGDKALQHIADLFSQIKGQDDTVIRWGGEEFLILVKAPIELANFKQQLLQQANVLRETLANTPLVIDQLSLSLTISCGVSHFQGQTLRELINQADTFLYMAKNNGRNQVCSEYLCE</sequence>
<feature type="domain" description="PAC" evidence="2">
    <location>
        <begin position="92"/>
        <end position="144"/>
    </location>
</feature>
<dbReference type="InterPro" id="IPR029787">
    <property type="entry name" value="Nucleotide_cyclase"/>
</dbReference>
<dbReference type="SMART" id="SM00267">
    <property type="entry name" value="GGDEF"/>
    <property type="match status" value="1"/>
</dbReference>
<evidence type="ECO:0000259" key="2">
    <source>
        <dbReference type="PROSITE" id="PS50113"/>
    </source>
</evidence>
<dbReference type="InterPro" id="IPR000700">
    <property type="entry name" value="PAS-assoc_C"/>
</dbReference>
<feature type="domain" description="GGDEF" evidence="3">
    <location>
        <begin position="176"/>
        <end position="312"/>
    </location>
</feature>
<feature type="domain" description="PAS" evidence="1">
    <location>
        <begin position="19"/>
        <end position="73"/>
    </location>
</feature>
<protein>
    <submittedName>
        <fullName evidence="4">Diguanylate cyclase</fullName>
    </submittedName>
</protein>
<name>A0A6G9QM10_9GAMM</name>
<dbReference type="InterPro" id="IPR043128">
    <property type="entry name" value="Rev_trsase/Diguanyl_cyclase"/>
</dbReference>
<dbReference type="CDD" id="cd00130">
    <property type="entry name" value="PAS"/>
    <property type="match status" value="1"/>
</dbReference>
<evidence type="ECO:0000313" key="4">
    <source>
        <dbReference type="EMBL" id="QIR15428.1"/>
    </source>
</evidence>
<dbReference type="SUPFAM" id="SSF55073">
    <property type="entry name" value="Nucleotide cyclase"/>
    <property type="match status" value="1"/>
</dbReference>
<dbReference type="InterPro" id="IPR013656">
    <property type="entry name" value="PAS_4"/>
</dbReference>
<dbReference type="SMART" id="SM00091">
    <property type="entry name" value="PAS"/>
    <property type="match status" value="1"/>
</dbReference>
<dbReference type="Gene3D" id="3.30.450.20">
    <property type="entry name" value="PAS domain"/>
    <property type="match status" value="1"/>
</dbReference>
<dbReference type="InterPro" id="IPR052163">
    <property type="entry name" value="DGC-Regulatory_Protein"/>
</dbReference>
<dbReference type="NCBIfam" id="TIGR00254">
    <property type="entry name" value="GGDEF"/>
    <property type="match status" value="1"/>
</dbReference>
<dbReference type="NCBIfam" id="TIGR00229">
    <property type="entry name" value="sensory_box"/>
    <property type="match status" value="1"/>
</dbReference>
<dbReference type="Pfam" id="PF00990">
    <property type="entry name" value="GGDEF"/>
    <property type="match status" value="1"/>
</dbReference>
<dbReference type="KEGG" id="saes:HBH39_13735"/>
<evidence type="ECO:0000313" key="5">
    <source>
        <dbReference type="Proteomes" id="UP000502608"/>
    </source>
</evidence>
<gene>
    <name evidence="4" type="ORF">HBH39_13735</name>
</gene>
<dbReference type="Pfam" id="PF08448">
    <property type="entry name" value="PAS_4"/>
    <property type="match status" value="1"/>
</dbReference>
<accession>A0A6G9QM10</accession>
<dbReference type="AlphaFoldDB" id="A0A6G9QM10"/>
<dbReference type="PROSITE" id="PS50112">
    <property type="entry name" value="PAS"/>
    <property type="match status" value="1"/>
</dbReference>